<keyword evidence="2" id="KW-1185">Reference proteome</keyword>
<dbReference type="Gene3D" id="3.40.395.10">
    <property type="entry name" value="Adenoviral Proteinase, Chain A"/>
    <property type="match status" value="1"/>
</dbReference>
<reference evidence="1" key="2">
    <citation type="submission" date="2023-05" db="EMBL/GenBank/DDBJ databases">
        <authorList>
            <person name="Schelkunov M.I."/>
        </authorList>
    </citation>
    <scope>NUCLEOTIDE SEQUENCE</scope>
    <source>
        <strain evidence="1">Hsosn_3</strain>
        <tissue evidence="1">Leaf</tissue>
    </source>
</reference>
<proteinExistence type="predicted"/>
<gene>
    <name evidence="1" type="ORF">POM88_026661</name>
</gene>
<evidence type="ECO:0008006" key="3">
    <source>
        <dbReference type="Google" id="ProtNLM"/>
    </source>
</evidence>
<name>A0AAD8I8K4_9APIA</name>
<evidence type="ECO:0000313" key="2">
    <source>
        <dbReference type="Proteomes" id="UP001237642"/>
    </source>
</evidence>
<dbReference type="EMBL" id="JAUIZM010000006">
    <property type="protein sequence ID" value="KAK1379917.1"/>
    <property type="molecule type" value="Genomic_DNA"/>
</dbReference>
<dbReference type="SUPFAM" id="SSF54001">
    <property type="entry name" value="Cysteine proteinases"/>
    <property type="match status" value="1"/>
</dbReference>
<comment type="caution">
    <text evidence="1">The sequence shown here is derived from an EMBL/GenBank/DDBJ whole genome shotgun (WGS) entry which is preliminary data.</text>
</comment>
<dbReference type="InterPro" id="IPR038765">
    <property type="entry name" value="Papain-like_cys_pep_sf"/>
</dbReference>
<sequence>MIPSFSLGIDEDIYGHENDYLITPKPALREKSTRVPKVSRFSKSPYIERVVDINANLTSQDRGLWRFMIQRNDPVEHMFNFTDFFCLREDMQTLKINHNQSTSVIDTWAIILNDNEKYKVDESPMRLFCTIGCVSISMTYPLFEENMDEMLNRFNRTKLETMDMVFFPIIAYEHFYMISYNIKNPAYEIIDNTARDEDPKICYGNKPKILHSHFIKYLKAKGHMYLDIAVVVTGHLSPSVNCGVSISWQGHVGLFCT</sequence>
<dbReference type="Proteomes" id="UP001237642">
    <property type="component" value="Unassembled WGS sequence"/>
</dbReference>
<dbReference type="AlphaFoldDB" id="A0AAD8I8K4"/>
<accession>A0AAD8I8K4</accession>
<protein>
    <recommendedName>
        <fullName evidence="3">Ubiquitin-like protease family profile domain-containing protein</fullName>
    </recommendedName>
</protein>
<reference evidence="1" key="1">
    <citation type="submission" date="2023-02" db="EMBL/GenBank/DDBJ databases">
        <title>Genome of toxic invasive species Heracleum sosnowskyi carries increased number of genes despite the absence of recent whole-genome duplications.</title>
        <authorList>
            <person name="Schelkunov M."/>
            <person name="Shtratnikova V."/>
            <person name="Makarenko M."/>
            <person name="Klepikova A."/>
            <person name="Omelchenko D."/>
            <person name="Novikova G."/>
            <person name="Obukhova E."/>
            <person name="Bogdanov V."/>
            <person name="Penin A."/>
            <person name="Logacheva M."/>
        </authorList>
    </citation>
    <scope>NUCLEOTIDE SEQUENCE</scope>
    <source>
        <strain evidence="1">Hsosn_3</strain>
        <tissue evidence="1">Leaf</tissue>
    </source>
</reference>
<organism evidence="1 2">
    <name type="scientific">Heracleum sosnowskyi</name>
    <dbReference type="NCBI Taxonomy" id="360622"/>
    <lineage>
        <taxon>Eukaryota</taxon>
        <taxon>Viridiplantae</taxon>
        <taxon>Streptophyta</taxon>
        <taxon>Embryophyta</taxon>
        <taxon>Tracheophyta</taxon>
        <taxon>Spermatophyta</taxon>
        <taxon>Magnoliopsida</taxon>
        <taxon>eudicotyledons</taxon>
        <taxon>Gunneridae</taxon>
        <taxon>Pentapetalae</taxon>
        <taxon>asterids</taxon>
        <taxon>campanulids</taxon>
        <taxon>Apiales</taxon>
        <taxon>Apiaceae</taxon>
        <taxon>Apioideae</taxon>
        <taxon>apioid superclade</taxon>
        <taxon>Tordylieae</taxon>
        <taxon>Tordyliinae</taxon>
        <taxon>Heracleum</taxon>
    </lineage>
</organism>
<evidence type="ECO:0000313" key="1">
    <source>
        <dbReference type="EMBL" id="KAK1379917.1"/>
    </source>
</evidence>